<dbReference type="AlphaFoldDB" id="A0A512ADL0"/>
<dbReference type="OrthoDB" id="283809at2"/>
<proteinExistence type="predicted"/>
<sequence length="103" mass="11826">MNVKLRLFLRSFYKLRYIGATLTKQAGVSLQPVSGALTHSDKQVTKAYVITADIANQTIRENCFYKSQKMTQRNFRETLDFLDPEKILECPQRLITPSILSVN</sequence>
<evidence type="ECO:0000313" key="2">
    <source>
        <dbReference type="Proteomes" id="UP000321868"/>
    </source>
</evidence>
<dbReference type="Proteomes" id="UP000321868">
    <property type="component" value="Unassembled WGS sequence"/>
</dbReference>
<name>A0A512ADL0_STRCR</name>
<comment type="caution">
    <text evidence="1">The sequence shown here is derived from an EMBL/GenBank/DDBJ whole genome shotgun (WGS) entry which is preliminary data.</text>
</comment>
<reference evidence="1 2" key="1">
    <citation type="submission" date="2019-07" db="EMBL/GenBank/DDBJ databases">
        <title>Whole genome shotgun sequence of Streptococcus oligofermentans NBRC 106105.</title>
        <authorList>
            <person name="Hosoyama A."/>
            <person name="Uohara A."/>
            <person name="Ohji S."/>
            <person name="Ichikawa N."/>
        </authorList>
    </citation>
    <scope>NUCLEOTIDE SEQUENCE [LARGE SCALE GENOMIC DNA]</scope>
    <source>
        <strain evidence="1 2">NBRC 106105</strain>
    </source>
</reference>
<dbReference type="RefSeq" id="WP_015605727.1">
    <property type="nucleotide sequence ID" value="NZ_BJYQ01000101.1"/>
</dbReference>
<evidence type="ECO:0000313" key="1">
    <source>
        <dbReference type="EMBL" id="GEN97787.1"/>
    </source>
</evidence>
<organism evidence="1 2">
    <name type="scientific">Streptococcus cristatus</name>
    <dbReference type="NCBI Taxonomy" id="45634"/>
    <lineage>
        <taxon>Bacteria</taxon>
        <taxon>Bacillati</taxon>
        <taxon>Bacillota</taxon>
        <taxon>Bacilli</taxon>
        <taxon>Lactobacillales</taxon>
        <taxon>Streptococcaceae</taxon>
        <taxon>Streptococcus</taxon>
    </lineage>
</organism>
<protein>
    <submittedName>
        <fullName evidence="1">Uncharacterized protein</fullName>
    </submittedName>
</protein>
<dbReference type="EMBL" id="BJYQ01000101">
    <property type="protein sequence ID" value="GEN97787.1"/>
    <property type="molecule type" value="Genomic_DNA"/>
</dbReference>
<gene>
    <name evidence="1" type="ORF">SOL01_16610</name>
</gene>
<accession>A0A512ADL0</accession>